<reference evidence="3" key="1">
    <citation type="submission" date="2023-07" db="EMBL/GenBank/DDBJ databases">
        <title>A chromosome-level genome assembly of Lolium multiflorum.</title>
        <authorList>
            <person name="Chen Y."/>
            <person name="Copetti D."/>
            <person name="Kolliker R."/>
            <person name="Studer B."/>
        </authorList>
    </citation>
    <scope>NUCLEOTIDE SEQUENCE</scope>
    <source>
        <strain evidence="3">02402/16</strain>
        <tissue evidence="3">Leaf</tissue>
    </source>
</reference>
<dbReference type="InterPro" id="IPR009027">
    <property type="entry name" value="Ribosomal_bL9/RNase_H1_N"/>
</dbReference>
<dbReference type="EMBL" id="JAUUTY010000007">
    <property type="protein sequence ID" value="KAK1612591.1"/>
    <property type="molecule type" value="Genomic_DNA"/>
</dbReference>
<dbReference type="SUPFAM" id="SSF55658">
    <property type="entry name" value="L9 N-domain-like"/>
    <property type="match status" value="1"/>
</dbReference>
<evidence type="ECO:0000313" key="3">
    <source>
        <dbReference type="EMBL" id="KAK1612591.1"/>
    </source>
</evidence>
<gene>
    <name evidence="3" type="ORF">QYE76_036264</name>
</gene>
<evidence type="ECO:0000256" key="1">
    <source>
        <dbReference type="SAM" id="Phobius"/>
    </source>
</evidence>
<keyword evidence="1" id="KW-1133">Transmembrane helix</keyword>
<proteinExistence type="predicted"/>
<dbReference type="InterPro" id="IPR011320">
    <property type="entry name" value="RNase_H1_N"/>
</dbReference>
<dbReference type="InterPro" id="IPR037056">
    <property type="entry name" value="RNase_H1_N_sf"/>
</dbReference>
<organism evidence="3 4">
    <name type="scientific">Lolium multiflorum</name>
    <name type="common">Italian ryegrass</name>
    <name type="synonym">Lolium perenne subsp. multiflorum</name>
    <dbReference type="NCBI Taxonomy" id="4521"/>
    <lineage>
        <taxon>Eukaryota</taxon>
        <taxon>Viridiplantae</taxon>
        <taxon>Streptophyta</taxon>
        <taxon>Embryophyta</taxon>
        <taxon>Tracheophyta</taxon>
        <taxon>Spermatophyta</taxon>
        <taxon>Magnoliopsida</taxon>
        <taxon>Liliopsida</taxon>
        <taxon>Poales</taxon>
        <taxon>Poaceae</taxon>
        <taxon>BOP clade</taxon>
        <taxon>Pooideae</taxon>
        <taxon>Poodae</taxon>
        <taxon>Poeae</taxon>
        <taxon>Poeae Chloroplast Group 2 (Poeae type)</taxon>
        <taxon>Loliodinae</taxon>
        <taxon>Loliinae</taxon>
        <taxon>Lolium</taxon>
    </lineage>
</organism>
<dbReference type="Proteomes" id="UP001231189">
    <property type="component" value="Unassembled WGS sequence"/>
</dbReference>
<name>A0AAD8VP79_LOLMU</name>
<keyword evidence="4" id="KW-1185">Reference proteome</keyword>
<evidence type="ECO:0000313" key="4">
    <source>
        <dbReference type="Proteomes" id="UP001231189"/>
    </source>
</evidence>
<protein>
    <recommendedName>
        <fullName evidence="2">Ribonuclease H1 N-terminal domain-containing protein</fullName>
    </recommendedName>
</protein>
<dbReference type="AlphaFoldDB" id="A0AAD8VP79"/>
<dbReference type="Pfam" id="PF01693">
    <property type="entry name" value="Cauli_VI"/>
    <property type="match status" value="1"/>
</dbReference>
<feature type="domain" description="Ribonuclease H1 N-terminal" evidence="2">
    <location>
        <begin position="7"/>
        <end position="46"/>
    </location>
</feature>
<sequence length="321" mass="34770">MEMPTTYVVYKGRVPGVYDDWEDCRRQVHRFSGNSYKGYPTRVEAEGRYARYLAGEMRDMRRNRMKTMAFVMMVIVTMLGAEARLRFIIDMADARSQRVQHRNTNKADGLGAGRCRWRSRPSLLRHGRTGCRGLRRRLRCPCSCLRSLHVQALAVVELAAQPQQAASPPPDRLAMQQPAVVTPALLQLTTGLPAAPPACSSSVVSPQPGGRAAALGGGRYATTPSGSGAADLEGRFFFDTLFPREGGLAWGCCDTGGYITFYPCIDDLFSLTGLVSTALDFSIAGIHPAAAATHGPSSRCSTDGEAEWEVRSCGGWGGADG</sequence>
<feature type="transmembrane region" description="Helical" evidence="1">
    <location>
        <begin position="67"/>
        <end position="89"/>
    </location>
</feature>
<comment type="caution">
    <text evidence="3">The sequence shown here is derived from an EMBL/GenBank/DDBJ whole genome shotgun (WGS) entry which is preliminary data.</text>
</comment>
<accession>A0AAD8VP79</accession>
<dbReference type="Gene3D" id="3.40.970.10">
    <property type="entry name" value="Ribonuclease H1, N-terminal domain"/>
    <property type="match status" value="1"/>
</dbReference>
<keyword evidence="1" id="KW-0812">Transmembrane</keyword>
<evidence type="ECO:0000259" key="2">
    <source>
        <dbReference type="Pfam" id="PF01693"/>
    </source>
</evidence>
<keyword evidence="1" id="KW-0472">Membrane</keyword>